<name>A0ABP1H8F0_9EUKA</name>
<dbReference type="Proteomes" id="UP001642409">
    <property type="component" value="Unassembled WGS sequence"/>
</dbReference>
<sequence>MSSMCLQFDIIGQTTDFSWVGIIGSSSVNISLDGAQVIQSIQGKNFKYVGTIGEQDYAYTQIQYLSITVYLISQMGSQVGSIYGSQTALNCSISGARIYKSNISSGYEIGGFIGYSDSNTTIFGSSISDLNISGQNYVGGLISQTKQTLYLIEANTYDLFLYCSNSVFGAVVAQLVGTWTVSKCSSQSTINGVMLEYCWVLSNIWSVRGC</sequence>
<keyword evidence="2" id="KW-1185">Reference proteome</keyword>
<dbReference type="Gene3D" id="2.160.20.110">
    <property type="match status" value="1"/>
</dbReference>
<protein>
    <submittedName>
        <fullName evidence="1">Hypothetical_protein</fullName>
    </submittedName>
</protein>
<proteinExistence type="predicted"/>
<comment type="caution">
    <text evidence="1">The sequence shown here is derived from an EMBL/GenBank/DDBJ whole genome shotgun (WGS) entry which is preliminary data.</text>
</comment>
<gene>
    <name evidence="1" type="ORF">HINF_LOCUS10522</name>
</gene>
<accession>A0ABP1H8F0</accession>
<evidence type="ECO:0000313" key="2">
    <source>
        <dbReference type="Proteomes" id="UP001642409"/>
    </source>
</evidence>
<dbReference type="EMBL" id="CAXDID020000023">
    <property type="protein sequence ID" value="CAL5988750.1"/>
    <property type="molecule type" value="Genomic_DNA"/>
</dbReference>
<organism evidence="1 2">
    <name type="scientific">Hexamita inflata</name>
    <dbReference type="NCBI Taxonomy" id="28002"/>
    <lineage>
        <taxon>Eukaryota</taxon>
        <taxon>Metamonada</taxon>
        <taxon>Diplomonadida</taxon>
        <taxon>Hexamitidae</taxon>
        <taxon>Hexamitinae</taxon>
        <taxon>Hexamita</taxon>
    </lineage>
</organism>
<evidence type="ECO:0000313" key="1">
    <source>
        <dbReference type="EMBL" id="CAL5988750.1"/>
    </source>
</evidence>
<reference evidence="1 2" key="1">
    <citation type="submission" date="2024-07" db="EMBL/GenBank/DDBJ databases">
        <authorList>
            <person name="Akdeniz Z."/>
        </authorList>
    </citation>
    <scope>NUCLEOTIDE SEQUENCE [LARGE SCALE GENOMIC DNA]</scope>
</reference>